<evidence type="ECO:0000313" key="1">
    <source>
        <dbReference type="EMBL" id="KKQ89445.1"/>
    </source>
</evidence>
<sequence>MTAHPTGDPRTCQIENCAGCSFQALCRSKSLARPAANLKLVAKEISQRDFELTNLSGSGNDGNSLS</sequence>
<name>A0A0G0LN98_9BACT</name>
<dbReference type="Proteomes" id="UP000033841">
    <property type="component" value="Unassembled WGS sequence"/>
</dbReference>
<evidence type="ECO:0000313" key="2">
    <source>
        <dbReference type="Proteomes" id="UP000033841"/>
    </source>
</evidence>
<protein>
    <submittedName>
        <fullName evidence="1">Uncharacterized protein</fullName>
    </submittedName>
</protein>
<dbReference type="AlphaFoldDB" id="A0A0G0LN98"/>
<comment type="caution">
    <text evidence="1">The sequence shown here is derived from an EMBL/GenBank/DDBJ whole genome shotgun (WGS) entry which is preliminary data.</text>
</comment>
<organism evidence="1 2">
    <name type="scientific">Candidatus Shapirobacteria bacterium GW2011_GWE1_38_92</name>
    <dbReference type="NCBI Taxonomy" id="1618489"/>
    <lineage>
        <taxon>Bacteria</taxon>
        <taxon>Candidatus Shapironibacteriota</taxon>
    </lineage>
</organism>
<dbReference type="EMBL" id="LBVR01000058">
    <property type="protein sequence ID" value="KKQ89445.1"/>
    <property type="molecule type" value="Genomic_DNA"/>
</dbReference>
<reference evidence="1 2" key="1">
    <citation type="journal article" date="2015" name="Nature">
        <title>rRNA introns, odd ribosomes, and small enigmatic genomes across a large radiation of phyla.</title>
        <authorList>
            <person name="Brown C.T."/>
            <person name="Hug L.A."/>
            <person name="Thomas B.C."/>
            <person name="Sharon I."/>
            <person name="Castelle C.J."/>
            <person name="Singh A."/>
            <person name="Wilkins M.J."/>
            <person name="Williams K.H."/>
            <person name="Banfield J.F."/>
        </authorList>
    </citation>
    <scope>NUCLEOTIDE SEQUENCE [LARGE SCALE GENOMIC DNA]</scope>
</reference>
<accession>A0A0G0LN98</accession>
<gene>
    <name evidence="1" type="ORF">UT14_C0058G0008</name>
</gene>
<proteinExistence type="predicted"/>